<feature type="non-terminal residue" evidence="1">
    <location>
        <position position="1"/>
    </location>
</feature>
<evidence type="ECO:0000313" key="1">
    <source>
        <dbReference type="EMBL" id="KAH0210055.1"/>
    </source>
</evidence>
<dbReference type="InterPro" id="IPR027796">
    <property type="entry name" value="OTT_1508_deam-like"/>
</dbReference>
<dbReference type="OrthoDB" id="3251507at2759"/>
<dbReference type="EMBL" id="JAHFYH010000189">
    <property type="protein sequence ID" value="KAH0210055.1"/>
    <property type="molecule type" value="Genomic_DNA"/>
</dbReference>
<gene>
    <name evidence="1" type="ORF">KCV03_g10177</name>
</gene>
<accession>A0A9P8G654</accession>
<reference evidence="1" key="1">
    <citation type="journal article" date="2021" name="J Fungi (Basel)">
        <title>Virulence traits and population genomics of the black yeast Aureobasidium melanogenum.</title>
        <authorList>
            <person name="Cernosa A."/>
            <person name="Sun X."/>
            <person name="Gostincar C."/>
            <person name="Fang C."/>
            <person name="Gunde-Cimerman N."/>
            <person name="Song Z."/>
        </authorList>
    </citation>
    <scope>NUCLEOTIDE SEQUENCE</scope>
    <source>
        <strain evidence="1">EXF-8016</strain>
    </source>
</reference>
<sequence length="429" mass="49667">MDEQTPTMRLPSHQVRKDQTRLLYNALTLMRTVTPSFESRPVGKTNWHRFLDYLSWLCDSKCGGRTVISIAVEWSGTTSRFWIASNGAHVDKHAAHLKSLLARLVGLQTASDQALEAATRDIFAMSITFNRLRVHDYTRKLRQYMECVEAGVCSDDDRVLIVGINEILETGSHQQRCITAYDLRHQDYFRRLSQNAEKDTSKRTWYWIRHYIGRLGSWFVASKFVVAVARRTPQLFEQFQVAPVRRIGKTATRILDEDMSLSEALLRTLPGYNNELVDLRIQTMQSTANDDLAARFMENYTDPYFVPKVHAETLMMEHFYFNQLHFFGNDRYIGCSKPSCYCCDLYLRNHPGNFEARPCHGNVWVKWCLPFEVDEEDMSKQIHAVKMQKRILINIIRDLESRLLSGTYEHVHLCDSTTALSRLSTSAQG</sequence>
<proteinExistence type="predicted"/>
<organism evidence="1 2">
    <name type="scientific">Aureobasidium melanogenum</name>
    <name type="common">Aureobasidium pullulans var. melanogenum</name>
    <dbReference type="NCBI Taxonomy" id="46634"/>
    <lineage>
        <taxon>Eukaryota</taxon>
        <taxon>Fungi</taxon>
        <taxon>Dikarya</taxon>
        <taxon>Ascomycota</taxon>
        <taxon>Pezizomycotina</taxon>
        <taxon>Dothideomycetes</taxon>
        <taxon>Dothideomycetidae</taxon>
        <taxon>Dothideales</taxon>
        <taxon>Saccotheciaceae</taxon>
        <taxon>Aureobasidium</taxon>
    </lineage>
</organism>
<evidence type="ECO:0000313" key="2">
    <source>
        <dbReference type="Proteomes" id="UP000767238"/>
    </source>
</evidence>
<name>A0A9P8G654_AURME</name>
<dbReference type="AlphaFoldDB" id="A0A9P8G654"/>
<dbReference type="Pfam" id="PF14441">
    <property type="entry name" value="OTT_1508_deam"/>
    <property type="match status" value="1"/>
</dbReference>
<reference evidence="1" key="2">
    <citation type="submission" date="2021-08" db="EMBL/GenBank/DDBJ databases">
        <authorList>
            <person name="Gostincar C."/>
            <person name="Sun X."/>
            <person name="Song Z."/>
            <person name="Gunde-Cimerman N."/>
        </authorList>
    </citation>
    <scope>NUCLEOTIDE SEQUENCE</scope>
    <source>
        <strain evidence="1">EXF-8016</strain>
    </source>
</reference>
<dbReference type="PANTHER" id="PTHR42037:SF1">
    <property type="match status" value="1"/>
</dbReference>
<dbReference type="PANTHER" id="PTHR42037">
    <property type="match status" value="1"/>
</dbReference>
<protein>
    <submittedName>
        <fullName evidence="1">Uncharacterized protein</fullName>
    </submittedName>
</protein>
<dbReference type="Proteomes" id="UP000767238">
    <property type="component" value="Unassembled WGS sequence"/>
</dbReference>
<comment type="caution">
    <text evidence="1">The sequence shown here is derived from an EMBL/GenBank/DDBJ whole genome shotgun (WGS) entry which is preliminary data.</text>
</comment>